<keyword evidence="3" id="KW-1185">Reference proteome</keyword>
<evidence type="ECO:0000256" key="1">
    <source>
        <dbReference type="SAM" id="Coils"/>
    </source>
</evidence>
<dbReference type="RefSeq" id="WP_219871320.1">
    <property type="nucleotide sequence ID" value="NZ_JAHZIJ010000002.1"/>
</dbReference>
<dbReference type="EMBL" id="JAHZIJ010000002">
    <property type="protein sequence ID" value="MBW7474071.1"/>
    <property type="molecule type" value="Genomic_DNA"/>
</dbReference>
<protein>
    <submittedName>
        <fullName evidence="2">Uncharacterized protein</fullName>
    </submittedName>
</protein>
<evidence type="ECO:0000313" key="3">
    <source>
        <dbReference type="Proteomes" id="UP000812277"/>
    </source>
</evidence>
<sequence length="164" mass="18181">MRKQTKNLSLSTVKKQNASAFKELKRVHLTSGGFVDLDVVFRPTKITATAQELLAVFKESFESHKKIDATIGVLLSTALLIKNFTSLETDASGYDGLLALFNELQDGKYVEEIVAGFEKAEIEKLFEELKQATDNLVLEIDRLVAAESKNGRSDRSELVEAVQS</sequence>
<feature type="coiled-coil region" evidence="1">
    <location>
        <begin position="115"/>
        <end position="142"/>
    </location>
</feature>
<keyword evidence="1" id="KW-0175">Coiled coil</keyword>
<evidence type="ECO:0000313" key="2">
    <source>
        <dbReference type="EMBL" id="MBW7474071.1"/>
    </source>
</evidence>
<reference evidence="2 3" key="1">
    <citation type="submission" date="2021-07" db="EMBL/GenBank/DDBJ databases">
        <title>Paenibacillus radiodurans sp. nov., isolated from the southeastern edge of Tengger Desert.</title>
        <authorList>
            <person name="Zhang G."/>
        </authorList>
    </citation>
    <scope>NUCLEOTIDE SEQUENCE [LARGE SCALE GENOMIC DNA]</scope>
    <source>
        <strain evidence="2 3">DT7-4</strain>
    </source>
</reference>
<accession>A0ABS7D2P2</accession>
<gene>
    <name evidence="2" type="ORF">K0T92_04900</name>
</gene>
<name>A0ABS7D2P2_9BACL</name>
<organism evidence="2 3">
    <name type="scientific">Paenibacillus oenotherae</name>
    <dbReference type="NCBI Taxonomy" id="1435645"/>
    <lineage>
        <taxon>Bacteria</taxon>
        <taxon>Bacillati</taxon>
        <taxon>Bacillota</taxon>
        <taxon>Bacilli</taxon>
        <taxon>Bacillales</taxon>
        <taxon>Paenibacillaceae</taxon>
        <taxon>Paenibacillus</taxon>
    </lineage>
</organism>
<proteinExistence type="predicted"/>
<comment type="caution">
    <text evidence="2">The sequence shown here is derived from an EMBL/GenBank/DDBJ whole genome shotgun (WGS) entry which is preliminary data.</text>
</comment>
<dbReference type="Proteomes" id="UP000812277">
    <property type="component" value="Unassembled WGS sequence"/>
</dbReference>